<keyword evidence="3" id="KW-1185">Reference proteome</keyword>
<dbReference type="InterPro" id="IPR022742">
    <property type="entry name" value="Hydrolase_4"/>
</dbReference>
<dbReference type="Gene3D" id="3.40.50.1820">
    <property type="entry name" value="alpha/beta hydrolase"/>
    <property type="match status" value="1"/>
</dbReference>
<name>A0A4T0FXG7_9BASI</name>
<dbReference type="AlphaFoldDB" id="A0A4T0FXG7"/>
<proteinExistence type="predicted"/>
<evidence type="ECO:0000259" key="1">
    <source>
        <dbReference type="Pfam" id="PF12146"/>
    </source>
</evidence>
<evidence type="ECO:0000313" key="2">
    <source>
        <dbReference type="EMBL" id="TIA93569.1"/>
    </source>
</evidence>
<dbReference type="Proteomes" id="UP000310189">
    <property type="component" value="Unassembled WGS sequence"/>
</dbReference>
<comment type="caution">
    <text evidence="2">The sequence shown here is derived from an EMBL/GenBank/DDBJ whole genome shotgun (WGS) entry which is preliminary data.</text>
</comment>
<dbReference type="InterPro" id="IPR029058">
    <property type="entry name" value="AB_hydrolase_fold"/>
</dbReference>
<sequence>MRITLSRMFMRTLRDVVTPPLQTLGFCKPLDPTYGRYLLPPSHTYEVSHSDLYSDVKVSRRRMYISRTGHSLAPSHEISLTQKELSDAHASGNDSWVTFQTFEKAQRSRDDVDADLVLIHGYGDYGGKWVANAAPFVRRGYRVIALDLPGHGRSSGLHVFVPSCNILTQAVASVVNDVYPPNKQVFVMGHSLGGFMAINYALQYPATYQPSETTQRPRLAGVYALSPMLGISPETRPPWLVETVARALASFIGHVPLITSDGSLKTDDERVIAETLSDIRVYQGALRIGTGLALLSGVENINKDVAKLDAPLRICHGDSDRVTLCDASVNFINRANNEKKDKSLKIMPGVNHVMLADRPTKLSEEVVQDAIAWMDKYNGSRVKERVD</sequence>
<gene>
    <name evidence="2" type="ORF">E3P99_00045</name>
</gene>
<dbReference type="EMBL" id="SPNW01000001">
    <property type="protein sequence ID" value="TIA93569.1"/>
    <property type="molecule type" value="Genomic_DNA"/>
</dbReference>
<organism evidence="2 3">
    <name type="scientific">Wallemia hederae</name>
    <dbReference type="NCBI Taxonomy" id="1540922"/>
    <lineage>
        <taxon>Eukaryota</taxon>
        <taxon>Fungi</taxon>
        <taxon>Dikarya</taxon>
        <taxon>Basidiomycota</taxon>
        <taxon>Wallemiomycotina</taxon>
        <taxon>Wallemiomycetes</taxon>
        <taxon>Wallemiales</taxon>
        <taxon>Wallemiaceae</taxon>
        <taxon>Wallemia</taxon>
    </lineage>
</organism>
<dbReference type="Pfam" id="PF12146">
    <property type="entry name" value="Hydrolase_4"/>
    <property type="match status" value="1"/>
</dbReference>
<dbReference type="InterPro" id="IPR000073">
    <property type="entry name" value="AB_hydrolase_1"/>
</dbReference>
<evidence type="ECO:0000313" key="3">
    <source>
        <dbReference type="Proteomes" id="UP000310189"/>
    </source>
</evidence>
<dbReference type="InterPro" id="IPR051044">
    <property type="entry name" value="MAG_DAG_Lipase"/>
</dbReference>
<reference evidence="2 3" key="1">
    <citation type="submission" date="2019-03" db="EMBL/GenBank/DDBJ databases">
        <title>Sequencing 23 genomes of Wallemia ichthyophaga.</title>
        <authorList>
            <person name="Gostincar C."/>
        </authorList>
    </citation>
    <scope>NUCLEOTIDE SEQUENCE [LARGE SCALE GENOMIC DNA]</scope>
    <source>
        <strain evidence="2 3">EXF-5753</strain>
    </source>
</reference>
<dbReference type="PANTHER" id="PTHR11614">
    <property type="entry name" value="PHOSPHOLIPASE-RELATED"/>
    <property type="match status" value="1"/>
</dbReference>
<accession>A0A4T0FXG7</accession>
<feature type="domain" description="Serine aminopeptidase S33" evidence="1">
    <location>
        <begin position="112"/>
        <end position="358"/>
    </location>
</feature>
<dbReference type="SUPFAM" id="SSF53474">
    <property type="entry name" value="alpha/beta-Hydrolases"/>
    <property type="match status" value="1"/>
</dbReference>
<dbReference type="PRINTS" id="PR00111">
    <property type="entry name" value="ABHYDROLASE"/>
</dbReference>
<dbReference type="OrthoDB" id="10249433at2759"/>
<protein>
    <recommendedName>
        <fullName evidence="1">Serine aminopeptidase S33 domain-containing protein</fullName>
    </recommendedName>
</protein>